<dbReference type="RefSeq" id="WP_133439136.1">
    <property type="nucleotide sequence ID" value="NZ_CP037954.1"/>
</dbReference>
<proteinExistence type="predicted"/>
<evidence type="ECO:0000313" key="2">
    <source>
        <dbReference type="Proteomes" id="UP000294419"/>
    </source>
</evidence>
<reference evidence="1 2" key="1">
    <citation type="submission" date="2019-03" db="EMBL/GenBank/DDBJ databases">
        <authorList>
            <person name="Kim H."/>
            <person name="Yu S.-M."/>
        </authorList>
    </citation>
    <scope>NUCLEOTIDE SEQUENCE [LARGE SCALE GENOMIC DNA]</scope>
    <source>
        <strain evidence="1 2">NBC122</strain>
    </source>
</reference>
<keyword evidence="2" id="KW-1185">Reference proteome</keyword>
<dbReference type="KEGG" id="csal:NBC122_00806"/>
<dbReference type="EMBL" id="CP037954">
    <property type="protein sequence ID" value="QBO57641.1"/>
    <property type="molecule type" value="Genomic_DNA"/>
</dbReference>
<accession>A0A4P6ZDM9</accession>
<organism evidence="1 2">
    <name type="scientific">Chryseobacterium salivictor</name>
    <dbReference type="NCBI Taxonomy" id="2547600"/>
    <lineage>
        <taxon>Bacteria</taxon>
        <taxon>Pseudomonadati</taxon>
        <taxon>Bacteroidota</taxon>
        <taxon>Flavobacteriia</taxon>
        <taxon>Flavobacteriales</taxon>
        <taxon>Weeksellaceae</taxon>
        <taxon>Chryseobacterium group</taxon>
        <taxon>Chryseobacterium</taxon>
    </lineage>
</organism>
<dbReference type="AlphaFoldDB" id="A0A4P6ZDM9"/>
<name>A0A4P6ZDM9_9FLAO</name>
<dbReference type="OrthoDB" id="766447at2"/>
<sequence length="183" mass="20738">MKSLILFLFTFTLMLTSCNKQGQENQIKEREAALLIKEEKFAEKEQDYEALKMLRDSLKHLPTDTINAVKIPEKILGKWNGKMICTESNCSEHVIGDLRNDLWEFTGDHLKITNKSGGEKIYTGKYNGSELKLTSENNSPATNQSVITLQLSDQTTGRIKGSREFTGNNCISKFSVELEKIKN</sequence>
<protein>
    <submittedName>
        <fullName evidence="1">Uncharacterized protein</fullName>
    </submittedName>
</protein>
<evidence type="ECO:0000313" key="1">
    <source>
        <dbReference type="EMBL" id="QBO57641.1"/>
    </source>
</evidence>
<dbReference type="Proteomes" id="UP000294419">
    <property type="component" value="Chromosome"/>
</dbReference>
<dbReference type="PROSITE" id="PS51257">
    <property type="entry name" value="PROKAR_LIPOPROTEIN"/>
    <property type="match status" value="1"/>
</dbReference>
<gene>
    <name evidence="1" type="ORF">NBC122_00806</name>
</gene>